<protein>
    <submittedName>
        <fullName evidence="2">Uncharacterized protein</fullName>
    </submittedName>
</protein>
<feature type="compositionally biased region" description="Acidic residues" evidence="1">
    <location>
        <begin position="1"/>
        <end position="10"/>
    </location>
</feature>
<organism evidence="2 3">
    <name type="scientific">Streptomyces gulbargensis</name>
    <dbReference type="NCBI Taxonomy" id="364901"/>
    <lineage>
        <taxon>Bacteria</taxon>
        <taxon>Bacillati</taxon>
        <taxon>Actinomycetota</taxon>
        <taxon>Actinomycetes</taxon>
        <taxon>Kitasatosporales</taxon>
        <taxon>Streptomycetaceae</taxon>
        <taxon>Streptomyces</taxon>
    </lineage>
</organism>
<evidence type="ECO:0000256" key="1">
    <source>
        <dbReference type="SAM" id="MobiDB-lite"/>
    </source>
</evidence>
<feature type="compositionally biased region" description="Basic and acidic residues" evidence="1">
    <location>
        <begin position="25"/>
        <end position="37"/>
    </location>
</feature>
<proteinExistence type="predicted"/>
<comment type="caution">
    <text evidence="2">The sequence shown here is derived from an EMBL/GenBank/DDBJ whole genome shotgun (WGS) entry which is preliminary data.</text>
</comment>
<dbReference type="Proteomes" id="UP001501000">
    <property type="component" value="Unassembled WGS sequence"/>
</dbReference>
<name>A0ABP7NCG9_9ACTN</name>
<gene>
    <name evidence="2" type="ORF">GCM10022244_58250</name>
</gene>
<dbReference type="EMBL" id="BAABAJ010000035">
    <property type="protein sequence ID" value="GAA3942756.1"/>
    <property type="molecule type" value="Genomic_DNA"/>
</dbReference>
<sequence>MYEEVGEEGADLGFPQGDRSAVRGPHLEKTQYPEAHGRTVAQPRGGAGPVDRRGREDAVSGGTGRGRLPGGARRGPVPGRGGLVVGEREWYGAGRGCRRRDGTRKHRAGTAVRGRESP</sequence>
<evidence type="ECO:0000313" key="2">
    <source>
        <dbReference type="EMBL" id="GAA3942756.1"/>
    </source>
</evidence>
<accession>A0ABP7NCG9</accession>
<keyword evidence="3" id="KW-1185">Reference proteome</keyword>
<feature type="compositionally biased region" description="Gly residues" evidence="1">
    <location>
        <begin position="61"/>
        <end position="84"/>
    </location>
</feature>
<feature type="compositionally biased region" description="Basic residues" evidence="1">
    <location>
        <begin position="96"/>
        <end position="108"/>
    </location>
</feature>
<reference evidence="3" key="1">
    <citation type="journal article" date="2019" name="Int. J. Syst. Evol. Microbiol.">
        <title>The Global Catalogue of Microorganisms (GCM) 10K type strain sequencing project: providing services to taxonomists for standard genome sequencing and annotation.</title>
        <authorList>
            <consortium name="The Broad Institute Genomics Platform"/>
            <consortium name="The Broad Institute Genome Sequencing Center for Infectious Disease"/>
            <person name="Wu L."/>
            <person name="Ma J."/>
        </authorList>
    </citation>
    <scope>NUCLEOTIDE SEQUENCE [LARGE SCALE GENOMIC DNA]</scope>
    <source>
        <strain evidence="3">JCM 16956</strain>
    </source>
</reference>
<feature type="region of interest" description="Disordered" evidence="1">
    <location>
        <begin position="1"/>
        <end position="118"/>
    </location>
</feature>
<evidence type="ECO:0000313" key="3">
    <source>
        <dbReference type="Proteomes" id="UP001501000"/>
    </source>
</evidence>